<name>A0A917DZR4_9BACT</name>
<comment type="caution">
    <text evidence="2">The sequence shown here is derived from an EMBL/GenBank/DDBJ whole genome shotgun (WGS) entry which is preliminary data.</text>
</comment>
<evidence type="ECO:0000313" key="3">
    <source>
        <dbReference type="Proteomes" id="UP000609064"/>
    </source>
</evidence>
<gene>
    <name evidence="2" type="ORF">GCM10011514_53100</name>
</gene>
<reference evidence="2" key="1">
    <citation type="journal article" date="2014" name="Int. J. Syst. Evol. Microbiol.">
        <title>Complete genome sequence of Corynebacterium casei LMG S-19264T (=DSM 44701T), isolated from a smear-ripened cheese.</title>
        <authorList>
            <consortium name="US DOE Joint Genome Institute (JGI-PGF)"/>
            <person name="Walter F."/>
            <person name="Albersmeier A."/>
            <person name="Kalinowski J."/>
            <person name="Ruckert C."/>
        </authorList>
    </citation>
    <scope>NUCLEOTIDE SEQUENCE</scope>
    <source>
        <strain evidence="2">CGMCC 1.15958</strain>
    </source>
</reference>
<reference evidence="2" key="2">
    <citation type="submission" date="2020-09" db="EMBL/GenBank/DDBJ databases">
        <authorList>
            <person name="Sun Q."/>
            <person name="Zhou Y."/>
        </authorList>
    </citation>
    <scope>NUCLEOTIDE SEQUENCE</scope>
    <source>
        <strain evidence="2">CGMCC 1.15958</strain>
    </source>
</reference>
<feature type="compositionally biased region" description="Low complexity" evidence="1">
    <location>
        <begin position="72"/>
        <end position="90"/>
    </location>
</feature>
<proteinExistence type="predicted"/>
<evidence type="ECO:0000256" key="1">
    <source>
        <dbReference type="SAM" id="MobiDB-lite"/>
    </source>
</evidence>
<feature type="region of interest" description="Disordered" evidence="1">
    <location>
        <begin position="72"/>
        <end position="95"/>
    </location>
</feature>
<accession>A0A917DZR4</accession>
<dbReference type="AlphaFoldDB" id="A0A917DZR4"/>
<evidence type="ECO:0000313" key="2">
    <source>
        <dbReference type="EMBL" id="GGD82417.1"/>
    </source>
</evidence>
<dbReference type="Proteomes" id="UP000609064">
    <property type="component" value="Unassembled WGS sequence"/>
</dbReference>
<protein>
    <recommendedName>
        <fullName evidence="4">Glycine zipper 2TM domain-containing protein</fullName>
    </recommendedName>
</protein>
<dbReference type="RefSeq" id="WP_188771303.1">
    <property type="nucleotide sequence ID" value="NZ_BMKK01000020.1"/>
</dbReference>
<dbReference type="PROSITE" id="PS51257">
    <property type="entry name" value="PROKAR_LIPOPROTEIN"/>
    <property type="match status" value="1"/>
</dbReference>
<keyword evidence="3" id="KW-1185">Reference proteome</keyword>
<evidence type="ECO:0008006" key="4">
    <source>
        <dbReference type="Google" id="ProtNLM"/>
    </source>
</evidence>
<sequence length="163" mass="16736">MKKVILILMTLTGIYGCNTKSTNLDAEIAKAKQAAVDSMKQVNLISQQQRQIDSLKNVAEVKPDKANTAVAASSANAYTSSPRTTTPSTPVSYASTKKKKKMGNVAKGAIIGAGVGAITGAVVSKKKGQGAIVGGVLGAGAGAGVGAVIDKKQKQKDNVIYFR</sequence>
<organism evidence="2 3">
    <name type="scientific">Emticicia aquatilis</name>
    <dbReference type="NCBI Taxonomy" id="1537369"/>
    <lineage>
        <taxon>Bacteria</taxon>
        <taxon>Pseudomonadati</taxon>
        <taxon>Bacteroidota</taxon>
        <taxon>Cytophagia</taxon>
        <taxon>Cytophagales</taxon>
        <taxon>Leadbetterellaceae</taxon>
        <taxon>Emticicia</taxon>
    </lineage>
</organism>
<dbReference type="EMBL" id="BMKK01000020">
    <property type="protein sequence ID" value="GGD82417.1"/>
    <property type="molecule type" value="Genomic_DNA"/>
</dbReference>